<dbReference type="Gene3D" id="2.40.128.20">
    <property type="match status" value="1"/>
</dbReference>
<dbReference type="GO" id="GO:0000302">
    <property type="term" value="P:response to reactive oxygen species"/>
    <property type="evidence" value="ECO:0007669"/>
    <property type="project" value="TreeGrafter"/>
</dbReference>
<dbReference type="InterPro" id="IPR022272">
    <property type="entry name" value="Lipocalin_CS"/>
</dbReference>
<dbReference type="EMBL" id="CAIIXF020000001">
    <property type="protein sequence ID" value="CAH1773683.1"/>
    <property type="molecule type" value="Genomic_DNA"/>
</dbReference>
<dbReference type="SUPFAM" id="SSF50814">
    <property type="entry name" value="Lipocalins"/>
    <property type="match status" value="1"/>
</dbReference>
<sequence length="214" mass="24182">EKCVLNMTSLDLQANFDFDKFMGKWFEVKAWFHRIEGFSDYDAWNDFSKVYTKKSDGVADVFETGRVKNSDNCNRNQRGRILFAGGRLHPARLTLGDDNSTYTMAMYVVATDYDNYALTVGCSHEGKLYASGTCLPDPIVHVLSRTTILQPGHARYLDDIINKTICHADLQEFRPNFHSRPCEGPVGDASTLSSWLCLSMALVSTFMSHIWTVV</sequence>
<dbReference type="GO" id="GO:0005737">
    <property type="term" value="C:cytoplasm"/>
    <property type="evidence" value="ECO:0007669"/>
    <property type="project" value="TreeGrafter"/>
</dbReference>
<name>A0A8S4MXZ1_OWEFU</name>
<comment type="caution">
    <text evidence="1">The sequence shown here is derived from an EMBL/GenBank/DDBJ whole genome shotgun (WGS) entry which is preliminary data.</text>
</comment>
<dbReference type="PROSITE" id="PS00213">
    <property type="entry name" value="LIPOCALIN"/>
    <property type="match status" value="1"/>
</dbReference>
<dbReference type="PANTHER" id="PTHR10612:SF34">
    <property type="entry name" value="APOLIPOPROTEIN D"/>
    <property type="match status" value="1"/>
</dbReference>
<organism evidence="1 2">
    <name type="scientific">Owenia fusiformis</name>
    <name type="common">Polychaete worm</name>
    <dbReference type="NCBI Taxonomy" id="6347"/>
    <lineage>
        <taxon>Eukaryota</taxon>
        <taxon>Metazoa</taxon>
        <taxon>Spiralia</taxon>
        <taxon>Lophotrochozoa</taxon>
        <taxon>Annelida</taxon>
        <taxon>Polychaeta</taxon>
        <taxon>Sedentaria</taxon>
        <taxon>Canalipalpata</taxon>
        <taxon>Sabellida</taxon>
        <taxon>Oweniida</taxon>
        <taxon>Oweniidae</taxon>
        <taxon>Owenia</taxon>
    </lineage>
</organism>
<accession>A0A8S4MXZ1</accession>
<protein>
    <submittedName>
        <fullName evidence="1">Uncharacterized protein</fullName>
    </submittedName>
</protein>
<evidence type="ECO:0000313" key="2">
    <source>
        <dbReference type="Proteomes" id="UP000749559"/>
    </source>
</evidence>
<dbReference type="GO" id="GO:0006629">
    <property type="term" value="P:lipid metabolic process"/>
    <property type="evidence" value="ECO:0007669"/>
    <property type="project" value="TreeGrafter"/>
</dbReference>
<dbReference type="PANTHER" id="PTHR10612">
    <property type="entry name" value="APOLIPOPROTEIN D"/>
    <property type="match status" value="1"/>
</dbReference>
<feature type="non-terminal residue" evidence="1">
    <location>
        <position position="214"/>
    </location>
</feature>
<proteinExistence type="predicted"/>
<gene>
    <name evidence="1" type="ORF">OFUS_LOCUS1251</name>
</gene>
<keyword evidence="2" id="KW-1185">Reference proteome</keyword>
<reference evidence="1" key="1">
    <citation type="submission" date="2022-03" db="EMBL/GenBank/DDBJ databases">
        <authorList>
            <person name="Martin C."/>
        </authorList>
    </citation>
    <scope>NUCLEOTIDE SEQUENCE</scope>
</reference>
<dbReference type="Proteomes" id="UP000749559">
    <property type="component" value="Unassembled WGS sequence"/>
</dbReference>
<dbReference type="OrthoDB" id="565904at2759"/>
<dbReference type="GO" id="GO:0008289">
    <property type="term" value="F:lipid binding"/>
    <property type="evidence" value="ECO:0007669"/>
    <property type="project" value="UniProtKB-KW"/>
</dbReference>
<evidence type="ECO:0000313" key="1">
    <source>
        <dbReference type="EMBL" id="CAH1773683.1"/>
    </source>
</evidence>
<dbReference type="InterPro" id="IPR012674">
    <property type="entry name" value="Calycin"/>
</dbReference>
<dbReference type="AlphaFoldDB" id="A0A8S4MXZ1"/>